<dbReference type="AlphaFoldDB" id="A0A1J5FGP0"/>
<keyword evidence="1" id="KW-0472">Membrane</keyword>
<keyword evidence="1" id="KW-1133">Transmembrane helix</keyword>
<dbReference type="InterPro" id="IPR009577">
    <property type="entry name" value="Sm_multidrug_ex"/>
</dbReference>
<keyword evidence="1" id="KW-0812">Transmembrane</keyword>
<gene>
    <name evidence="2" type="ORF">AUK13_00545</name>
</gene>
<accession>A0A1J5FGP0</accession>
<evidence type="ECO:0000313" key="2">
    <source>
        <dbReference type="EMBL" id="OIP56666.1"/>
    </source>
</evidence>
<organism evidence="2 3">
    <name type="scientific">Candidatus Kuenenbacteria bacterium CG2_30_39_24</name>
    <dbReference type="NCBI Taxonomy" id="1805236"/>
    <lineage>
        <taxon>Bacteria</taxon>
        <taxon>Candidatus Kueneniibacteriota</taxon>
    </lineage>
</organism>
<dbReference type="EMBL" id="MNYR01000009">
    <property type="protein sequence ID" value="OIP56666.1"/>
    <property type="molecule type" value="Genomic_DNA"/>
</dbReference>
<feature type="transmembrane region" description="Helical" evidence="1">
    <location>
        <begin position="42"/>
        <end position="64"/>
    </location>
</feature>
<feature type="transmembrane region" description="Helical" evidence="1">
    <location>
        <begin position="97"/>
        <end position="126"/>
    </location>
</feature>
<evidence type="ECO:0000256" key="1">
    <source>
        <dbReference type="SAM" id="Phobius"/>
    </source>
</evidence>
<name>A0A1J5FGP0_9BACT</name>
<dbReference type="STRING" id="1805236.AUK13_00545"/>
<evidence type="ECO:0008006" key="4">
    <source>
        <dbReference type="Google" id="ProtNLM"/>
    </source>
</evidence>
<evidence type="ECO:0000313" key="3">
    <source>
        <dbReference type="Proteomes" id="UP000183922"/>
    </source>
</evidence>
<protein>
    <recommendedName>
        <fullName evidence="4">Ligand-binding protein SH3</fullName>
    </recommendedName>
</protein>
<dbReference type="Proteomes" id="UP000183922">
    <property type="component" value="Unassembled WGS sequence"/>
</dbReference>
<proteinExistence type="predicted"/>
<dbReference type="Pfam" id="PF06695">
    <property type="entry name" value="Sm_multidrug_ex"/>
    <property type="match status" value="1"/>
</dbReference>
<comment type="caution">
    <text evidence="2">The sequence shown here is derived from an EMBL/GenBank/DDBJ whole genome shotgun (WGS) entry which is preliminary data.</text>
</comment>
<reference evidence="2 3" key="1">
    <citation type="journal article" date="2016" name="Environ. Microbiol.">
        <title>Genomic resolution of a cold subsurface aquifer community provides metabolic insights for novel microbes adapted to high CO concentrations.</title>
        <authorList>
            <person name="Probst A.J."/>
            <person name="Castelle C.J."/>
            <person name="Singh A."/>
            <person name="Brown C.T."/>
            <person name="Anantharaman K."/>
            <person name="Sharon I."/>
            <person name="Hug L.A."/>
            <person name="Burstein D."/>
            <person name="Emerson J.B."/>
            <person name="Thomas B.C."/>
            <person name="Banfield J.F."/>
        </authorList>
    </citation>
    <scope>NUCLEOTIDE SEQUENCE [LARGE SCALE GENOMIC DNA]</scope>
    <source>
        <strain evidence="2">CG2_30_39_24</strain>
    </source>
</reference>
<feature type="transmembrane region" description="Helical" evidence="1">
    <location>
        <begin position="132"/>
        <end position="155"/>
    </location>
</feature>
<dbReference type="PANTHER" id="PTHR36007:SF2">
    <property type="entry name" value="TRANSPORT PROTEIN-RELATED"/>
    <property type="match status" value="1"/>
</dbReference>
<dbReference type="PANTHER" id="PTHR36007">
    <property type="entry name" value="TRANSPORT PROTEIN-RELATED"/>
    <property type="match status" value="1"/>
</dbReference>
<sequence>MPLFQNLPPEIATMIWAVLPVAEIRASIPVALEVYQMSVASAIFWSLVGNLATTALLVILIGPISKYLSEKSKFFKLIFDWVFERTRKKFYNKYSRYGDVALVLFVAVPLPTTGCWAGVAAAWLFGIKPKKAFVLISIGVLISAMIVTLITLGILKIV</sequence>